<reference evidence="11" key="1">
    <citation type="submission" date="2021-08" db="EMBL/GenBank/DDBJ databases">
        <authorList>
            <person name="Sakaguchi M."/>
            <person name="Kikuchi T."/>
            <person name="Urbanczyk H."/>
        </authorList>
    </citation>
    <scope>NUCLEOTIDE SEQUENCE</scope>
    <source>
        <strain evidence="11">020920N</strain>
    </source>
</reference>
<dbReference type="CDD" id="cd12797">
    <property type="entry name" value="M23_peptidase"/>
    <property type="match status" value="1"/>
</dbReference>
<evidence type="ECO:0000256" key="8">
    <source>
        <dbReference type="SAM" id="SignalP"/>
    </source>
</evidence>
<dbReference type="Gene3D" id="3.10.450.350">
    <property type="match status" value="2"/>
</dbReference>
<sequence length="422" mass="46993">MKHFKLIALLTAVFAFTLAFFIPDADEKSIEATEPTPDKKTELPLTVQTDAVESETEPAETPKAQKIDYVVKVGDTLSEIFSSLQLPYSALLEILAADEPHLQLDTIKPGDHLSFTVLREAMTLQKLSYHISLVEQATYTLDDEGGFIYKFIEMPSEWREVLYSGTVDGSFSLSAHKVGLNPNQIANITNVLKDKLDFTRSLRAGDSFNILVNKQFLGDHPTGNNQIQAISFNLSNREIAAFLADDGRFYDRNGNSLERAFNRYPIDKKYRRITSAFNPKRKHPVTGRVTPHNGTDFATPVGAPVYSTGDGKVVSVRNHPYAGKYLVIEHNSVYKTRYLHLHKILVKRGQRVERGQKIALSGATGRLTGPHLHYEVLVRNRAVDPLKANLPIASSISQKSLASFQARISKFDLATGHGNLNS</sequence>
<evidence type="ECO:0000256" key="5">
    <source>
        <dbReference type="ARBA" id="ARBA00022801"/>
    </source>
</evidence>
<keyword evidence="6" id="KW-0862">Zinc</keyword>
<protein>
    <submittedName>
        <fullName evidence="11">Peptidoglycan DD-metalloendopeptidase family protein</fullName>
    </submittedName>
</protein>
<keyword evidence="12" id="KW-1185">Reference proteome</keyword>
<evidence type="ECO:0000256" key="4">
    <source>
        <dbReference type="ARBA" id="ARBA00022723"/>
    </source>
</evidence>
<evidence type="ECO:0000259" key="9">
    <source>
        <dbReference type="Pfam" id="PF01551"/>
    </source>
</evidence>
<dbReference type="InterPro" id="IPR050570">
    <property type="entry name" value="Cell_wall_metabolism_enzyme"/>
</dbReference>
<evidence type="ECO:0000313" key="11">
    <source>
        <dbReference type="EMBL" id="USH03957.1"/>
    </source>
</evidence>
<dbReference type="InterPro" id="IPR016047">
    <property type="entry name" value="M23ase_b-sheet_dom"/>
</dbReference>
<keyword evidence="8" id="KW-0732">Signal</keyword>
<keyword evidence="5" id="KW-0378">Hydrolase</keyword>
<dbReference type="InterPro" id="IPR045834">
    <property type="entry name" value="Csd3_N2"/>
</dbReference>
<gene>
    <name evidence="11" type="ORF">K6Q96_08205</name>
</gene>
<dbReference type="Pfam" id="PF01551">
    <property type="entry name" value="Peptidase_M23"/>
    <property type="match status" value="1"/>
</dbReference>
<keyword evidence="4" id="KW-0479">Metal-binding</keyword>
<dbReference type="EMBL" id="CP082275">
    <property type="protein sequence ID" value="USH03957.1"/>
    <property type="molecule type" value="Genomic_DNA"/>
</dbReference>
<evidence type="ECO:0000256" key="2">
    <source>
        <dbReference type="ARBA" id="ARBA00004196"/>
    </source>
</evidence>
<proteinExistence type="predicted"/>
<feature type="signal peptide" evidence="8">
    <location>
        <begin position="1"/>
        <end position="25"/>
    </location>
</feature>
<evidence type="ECO:0000256" key="6">
    <source>
        <dbReference type="ARBA" id="ARBA00022833"/>
    </source>
</evidence>
<accession>A0ABY4WY95</accession>
<comment type="subcellular location">
    <subcellularLocation>
        <location evidence="2">Cell envelope</location>
    </subcellularLocation>
</comment>
<evidence type="ECO:0000259" key="10">
    <source>
        <dbReference type="Pfam" id="PF19425"/>
    </source>
</evidence>
<dbReference type="Pfam" id="PF19425">
    <property type="entry name" value="Csd3_N2"/>
    <property type="match status" value="1"/>
</dbReference>
<feature type="domain" description="Csd3-like second N-terminal" evidence="10">
    <location>
        <begin position="157"/>
        <end position="279"/>
    </location>
</feature>
<dbReference type="InterPro" id="IPR011055">
    <property type="entry name" value="Dup_hybrid_motif"/>
</dbReference>
<evidence type="ECO:0000256" key="1">
    <source>
        <dbReference type="ARBA" id="ARBA00001947"/>
    </source>
</evidence>
<evidence type="ECO:0000256" key="7">
    <source>
        <dbReference type="ARBA" id="ARBA00023049"/>
    </source>
</evidence>
<dbReference type="Gene3D" id="2.70.70.10">
    <property type="entry name" value="Glucose Permease (Domain IIA)"/>
    <property type="match status" value="1"/>
</dbReference>
<feature type="domain" description="M23ase beta-sheet core" evidence="9">
    <location>
        <begin position="291"/>
        <end position="385"/>
    </location>
</feature>
<evidence type="ECO:0000256" key="3">
    <source>
        <dbReference type="ARBA" id="ARBA00022670"/>
    </source>
</evidence>
<comment type="cofactor">
    <cofactor evidence="1">
        <name>Zn(2+)</name>
        <dbReference type="ChEBI" id="CHEBI:29105"/>
    </cofactor>
</comment>
<dbReference type="Proteomes" id="UP001056255">
    <property type="component" value="Chromosome I"/>
</dbReference>
<evidence type="ECO:0000313" key="12">
    <source>
        <dbReference type="Proteomes" id="UP001056255"/>
    </source>
</evidence>
<keyword evidence="3" id="KW-0645">Protease</keyword>
<dbReference type="PANTHER" id="PTHR21666:SF292">
    <property type="entry name" value="MUREIN DD-ENDOPEPTIDASE MEPM"/>
    <property type="match status" value="1"/>
</dbReference>
<keyword evidence="7" id="KW-0482">Metalloprotease</keyword>
<dbReference type="SUPFAM" id="SSF51261">
    <property type="entry name" value="Duplicated hybrid motif"/>
    <property type="match status" value="1"/>
</dbReference>
<dbReference type="RefSeq" id="WP_251879412.1">
    <property type="nucleotide sequence ID" value="NZ_CP082275.1"/>
</dbReference>
<name>A0ABY4WY95_9GAMM</name>
<organism evidence="11 12">
    <name type="scientific">Grimontia kaedaensis</name>
    <dbReference type="NCBI Taxonomy" id="2872157"/>
    <lineage>
        <taxon>Bacteria</taxon>
        <taxon>Pseudomonadati</taxon>
        <taxon>Pseudomonadota</taxon>
        <taxon>Gammaproteobacteria</taxon>
        <taxon>Vibrionales</taxon>
        <taxon>Vibrionaceae</taxon>
        <taxon>Grimontia</taxon>
    </lineage>
</organism>
<dbReference type="PANTHER" id="PTHR21666">
    <property type="entry name" value="PEPTIDASE-RELATED"/>
    <property type="match status" value="1"/>
</dbReference>
<feature type="chain" id="PRO_5046446929" evidence="8">
    <location>
        <begin position="26"/>
        <end position="422"/>
    </location>
</feature>